<dbReference type="InterPro" id="IPR015958">
    <property type="entry name" value="Trk1_fungi"/>
</dbReference>
<feature type="compositionally biased region" description="Basic and acidic residues" evidence="9">
    <location>
        <begin position="159"/>
        <end position="180"/>
    </location>
</feature>
<organism evidence="10 11">
    <name type="scientific">Hyaloscypha hepaticicola</name>
    <dbReference type="NCBI Taxonomy" id="2082293"/>
    <lineage>
        <taxon>Eukaryota</taxon>
        <taxon>Fungi</taxon>
        <taxon>Dikarya</taxon>
        <taxon>Ascomycota</taxon>
        <taxon>Pezizomycotina</taxon>
        <taxon>Leotiomycetes</taxon>
        <taxon>Helotiales</taxon>
        <taxon>Hyaloscyphaceae</taxon>
        <taxon>Hyaloscypha</taxon>
    </lineage>
</organism>
<feature type="coiled-coil region" evidence="8">
    <location>
        <begin position="280"/>
        <end position="307"/>
    </location>
</feature>
<feature type="transmembrane region" description="Helical" evidence="7">
    <location>
        <begin position="647"/>
        <end position="665"/>
    </location>
</feature>
<evidence type="ECO:0000256" key="9">
    <source>
        <dbReference type="SAM" id="MobiDB-lite"/>
    </source>
</evidence>
<accession>A0A2J6QE63</accession>
<feature type="transmembrane region" description="Helical" evidence="7">
    <location>
        <begin position="486"/>
        <end position="508"/>
    </location>
</feature>
<evidence type="ECO:0000256" key="5">
    <source>
        <dbReference type="ARBA" id="ARBA00023065"/>
    </source>
</evidence>
<dbReference type="STRING" id="1745343.A0A2J6QE63"/>
<feature type="region of interest" description="Disordered" evidence="9">
    <location>
        <begin position="129"/>
        <end position="239"/>
    </location>
</feature>
<evidence type="ECO:0000256" key="1">
    <source>
        <dbReference type="ARBA" id="ARBA00004141"/>
    </source>
</evidence>
<keyword evidence="3 7" id="KW-0812">Transmembrane</keyword>
<dbReference type="InterPro" id="IPR051143">
    <property type="entry name" value="TrkH_K-transport"/>
</dbReference>
<keyword evidence="11" id="KW-1185">Reference proteome</keyword>
<feature type="transmembrane region" description="Helical" evidence="7">
    <location>
        <begin position="60"/>
        <end position="80"/>
    </location>
</feature>
<dbReference type="GO" id="GO:0030007">
    <property type="term" value="P:intracellular potassium ion homeostasis"/>
    <property type="evidence" value="ECO:0007669"/>
    <property type="project" value="UniProtKB-UniRule"/>
</dbReference>
<evidence type="ECO:0000256" key="7">
    <source>
        <dbReference type="PIRNR" id="PIRNR002450"/>
    </source>
</evidence>
<dbReference type="OrthoDB" id="9999863at2759"/>
<dbReference type="PANTHER" id="PTHR31064">
    <property type="entry name" value="POTASSIUM TRANSPORT PROTEIN DDB_G0292412-RELATED"/>
    <property type="match status" value="1"/>
</dbReference>
<keyword evidence="2 7" id="KW-0813">Transport</keyword>
<evidence type="ECO:0000256" key="8">
    <source>
        <dbReference type="SAM" id="Coils"/>
    </source>
</evidence>
<keyword evidence="5 7" id="KW-0406">Ion transport</keyword>
<feature type="transmembrane region" description="Helical" evidence="7">
    <location>
        <begin position="547"/>
        <end position="568"/>
    </location>
</feature>
<dbReference type="AlphaFoldDB" id="A0A2J6QE63"/>
<dbReference type="Proteomes" id="UP000235672">
    <property type="component" value="Unassembled WGS sequence"/>
</dbReference>
<feature type="transmembrane region" description="Helical" evidence="7">
    <location>
        <begin position="384"/>
        <end position="404"/>
    </location>
</feature>
<keyword evidence="7" id="KW-0633">Potassium transport</keyword>
<dbReference type="EMBL" id="KZ613472">
    <property type="protein sequence ID" value="PMD24554.1"/>
    <property type="molecule type" value="Genomic_DNA"/>
</dbReference>
<feature type="transmembrane region" description="Helical" evidence="7">
    <location>
        <begin position="416"/>
        <end position="436"/>
    </location>
</feature>
<evidence type="ECO:0000256" key="4">
    <source>
        <dbReference type="ARBA" id="ARBA00022989"/>
    </source>
</evidence>
<dbReference type="GO" id="GO:0140107">
    <property type="term" value="F:high-affinity potassium ion transmembrane transporter activity"/>
    <property type="evidence" value="ECO:0007669"/>
    <property type="project" value="TreeGrafter"/>
</dbReference>
<gene>
    <name evidence="10" type="ORF">NA56DRAFT_643110</name>
</gene>
<evidence type="ECO:0000256" key="2">
    <source>
        <dbReference type="ARBA" id="ARBA00022448"/>
    </source>
</evidence>
<feature type="transmembrane region" description="Helical" evidence="7">
    <location>
        <begin position="346"/>
        <end position="372"/>
    </location>
</feature>
<reference evidence="10 11" key="1">
    <citation type="submission" date="2016-05" db="EMBL/GenBank/DDBJ databases">
        <title>A degradative enzymes factory behind the ericoid mycorrhizal symbiosis.</title>
        <authorList>
            <consortium name="DOE Joint Genome Institute"/>
            <person name="Martino E."/>
            <person name="Morin E."/>
            <person name="Grelet G."/>
            <person name="Kuo A."/>
            <person name="Kohler A."/>
            <person name="Daghino S."/>
            <person name="Barry K."/>
            <person name="Choi C."/>
            <person name="Cichocki N."/>
            <person name="Clum A."/>
            <person name="Copeland A."/>
            <person name="Hainaut M."/>
            <person name="Haridas S."/>
            <person name="Labutti K."/>
            <person name="Lindquist E."/>
            <person name="Lipzen A."/>
            <person name="Khouja H.-R."/>
            <person name="Murat C."/>
            <person name="Ohm R."/>
            <person name="Olson A."/>
            <person name="Spatafora J."/>
            <person name="Veneault-Fourrey C."/>
            <person name="Henrissat B."/>
            <person name="Grigoriev I."/>
            <person name="Martin F."/>
            <person name="Perotto S."/>
        </authorList>
    </citation>
    <scope>NUCLEOTIDE SEQUENCE [LARGE SCALE GENOMIC DNA]</scope>
    <source>
        <strain evidence="10 11">UAMH 7357</strain>
    </source>
</reference>
<evidence type="ECO:0000313" key="10">
    <source>
        <dbReference type="EMBL" id="PMD24554.1"/>
    </source>
</evidence>
<dbReference type="GO" id="GO:0005886">
    <property type="term" value="C:plasma membrane"/>
    <property type="evidence" value="ECO:0007669"/>
    <property type="project" value="InterPro"/>
</dbReference>
<sequence length="770" mass="85066">MSSLRHRLRNSSTYTTITSWLPPLNFITIHYIYFLTTCIITSLIFYGCGSKGEKELNGGIGYTDCVFLVVSAMTEAGLNTVNLSTMSTGQQFILWFLIGIGSSIFVSIGTVLTRKRVFESRFKGVVRRQRESRARRRSVSSIRTPRLGEGIGNGNEPLQDQKKAVDPGVRSEFESRHSGPRDPTPGGENGTAGIVDAEQSKSGEGVEGSKDGSERTAVNPAPAPQNPVDEGVRPRRGSGVSDRISFMRYAPSPPPETQQHRRVLSFVGVGAHPNSTAYQLRHASGLINRGEKKLKEAEEAVAEGLSNEVYPHYLTRHTTGRNAQFFGLSRAEREHLGGVEYRAISLLAWVVPTYFVLWQLLGCLGLGAYMAYNKPTIPEGNGINPWWLGAFNAVSAFNNSGMSLLDANMIPFQNSFYTLITMSLLILAGNTAYPLFLRLILWSMLKLLCLIYPSENAHSETKATLRFVLQYPRRVYTNLFPSQPTWWLLFMVIILNGIDWAAFELLNIGNPATDSIPTRFRVLDGLFQAFAVRSGGFYVVNISTLRIGLQVLYVIMMYISVYPVVITMRHSNVYEERSLGIYADDSDAPSEEPPKLGTLMGTFKRTFTATMDTLGGPFSSGSPGPSSTGTGTQFVRQQVRGQLAHDLWWLVLAILFISCIEVGNFDRDPVTYSVFNIAFEVVSGYGCVGISTGLPDQAYSFSGGWHKASKLILCAVMLRGRHRGLPVALDRAVRLPDDKEPMGAAEEVCLVHSLYSNFILCFFEGGKRSC</sequence>
<keyword evidence="4 7" id="KW-1133">Transmembrane helix</keyword>
<evidence type="ECO:0000256" key="3">
    <source>
        <dbReference type="ARBA" id="ARBA00022692"/>
    </source>
</evidence>
<dbReference type="InterPro" id="IPR003445">
    <property type="entry name" value="Cat_transpt"/>
</dbReference>
<dbReference type="Pfam" id="PF02386">
    <property type="entry name" value="TrkH"/>
    <property type="match status" value="1"/>
</dbReference>
<protein>
    <recommendedName>
        <fullName evidence="7">Potassium transport protein</fullName>
    </recommendedName>
</protein>
<keyword evidence="6 7" id="KW-0472">Membrane</keyword>
<feature type="transmembrane region" description="Helical" evidence="7">
    <location>
        <begin position="29"/>
        <end position="48"/>
    </location>
</feature>
<keyword evidence="8" id="KW-0175">Coiled coil</keyword>
<keyword evidence="7" id="KW-0630">Potassium</keyword>
<dbReference type="PIRSF" id="PIRSF002450">
    <property type="entry name" value="K+_transpter_TRK"/>
    <property type="match status" value="1"/>
</dbReference>
<feature type="transmembrane region" description="Helical" evidence="7">
    <location>
        <begin position="92"/>
        <end position="113"/>
    </location>
</feature>
<name>A0A2J6QE63_9HELO</name>
<dbReference type="GO" id="GO:1990573">
    <property type="term" value="P:potassium ion import across plasma membrane"/>
    <property type="evidence" value="ECO:0007669"/>
    <property type="project" value="TreeGrafter"/>
</dbReference>
<evidence type="ECO:0000313" key="11">
    <source>
        <dbReference type="Proteomes" id="UP000235672"/>
    </source>
</evidence>
<proteinExistence type="inferred from homology"/>
<evidence type="ECO:0000256" key="6">
    <source>
        <dbReference type="ARBA" id="ARBA00023136"/>
    </source>
</evidence>
<comment type="subcellular location">
    <subcellularLocation>
        <location evidence="1">Membrane</location>
        <topology evidence="1">Multi-pass membrane protein</topology>
    </subcellularLocation>
</comment>
<comment type="similarity">
    <text evidence="7">Belongs to the TrkH potassium transport family.</text>
</comment>
<dbReference type="PANTHER" id="PTHR31064:SF37">
    <property type="entry name" value="TRANSPORTER, PUTATIVE (EUROFUNG)-RELATED"/>
    <property type="match status" value="1"/>
</dbReference>